<dbReference type="RefSeq" id="WP_172584726.1">
    <property type="nucleotide sequence ID" value="NZ_BLAM01000125.1"/>
</dbReference>
<gene>
    <name evidence="2" type="ORF">SY212_12560</name>
</gene>
<organism evidence="2">
    <name type="scientific">Ligilactobacillus agilis</name>
    <dbReference type="NCBI Taxonomy" id="1601"/>
    <lineage>
        <taxon>Bacteria</taxon>
        <taxon>Bacillati</taxon>
        <taxon>Bacillota</taxon>
        <taxon>Bacilli</taxon>
        <taxon>Lactobacillales</taxon>
        <taxon>Lactobacillaceae</taxon>
        <taxon>Ligilactobacillus</taxon>
    </lineage>
</organism>
<dbReference type="EMBL" id="BLAM01000125">
    <property type="protein sequence ID" value="GET06226.1"/>
    <property type="molecule type" value="Genomic_DNA"/>
</dbReference>
<feature type="coiled-coil region" evidence="1">
    <location>
        <begin position="3"/>
        <end position="32"/>
    </location>
</feature>
<comment type="caution">
    <text evidence="2">The sequence shown here is derived from an EMBL/GenBank/DDBJ whole genome shotgun (WGS) entry which is preliminary data.</text>
</comment>
<evidence type="ECO:0000256" key="1">
    <source>
        <dbReference type="SAM" id="Coils"/>
    </source>
</evidence>
<sequence length="205" mass="23844">MTESELQLQLELVKEQNKKLQLELELQKQKNAATKVPSKYDTELCRAWGGYRDEFVAKEGEYAGTKFVRYSFYGYLIQRRDFSKYAPYDTHDSNKKLRFCRFSKIVEVTPKTLEKVIPALDELVQNIKESETKGWMVSVKLDPHQDNDEYLKKVFSSKSEIEANPELAIPAKRGFNLYKLYNIKSQEKFNRGGNNNSTDDGSDIM</sequence>
<protein>
    <submittedName>
        <fullName evidence="2">Uncharacterized protein</fullName>
    </submittedName>
</protein>
<proteinExistence type="predicted"/>
<dbReference type="Proteomes" id="UP000494265">
    <property type="component" value="Unassembled WGS sequence"/>
</dbReference>
<name>A0A6F9XLV0_9LACO</name>
<dbReference type="AlphaFoldDB" id="A0A6F9XLV0"/>
<accession>A0A6F9XLV0</accession>
<reference evidence="2" key="1">
    <citation type="submission" date="2019-10" db="EMBL/GenBank/DDBJ databases">
        <title>Lactobacillus agilis SY212 Whole Genome Sequencing Project.</title>
        <authorList>
            <person name="Suzuki S."/>
            <person name="Endo A."/>
            <person name="Maeno S."/>
            <person name="Shiwa Y."/>
            <person name="Matsutani M."/>
            <person name="Kajikawa A."/>
        </authorList>
    </citation>
    <scope>NUCLEOTIDE SEQUENCE</scope>
    <source>
        <strain evidence="2">SY212</strain>
    </source>
</reference>
<evidence type="ECO:0000313" key="2">
    <source>
        <dbReference type="EMBL" id="GET06226.1"/>
    </source>
</evidence>
<keyword evidence="1" id="KW-0175">Coiled coil</keyword>